<evidence type="ECO:0000313" key="4">
    <source>
        <dbReference type="Proteomes" id="UP001219525"/>
    </source>
</evidence>
<reference evidence="3" key="1">
    <citation type="submission" date="2023-03" db="EMBL/GenBank/DDBJ databases">
        <title>Massive genome expansion in bonnet fungi (Mycena s.s.) driven by repeated elements and novel gene families across ecological guilds.</title>
        <authorList>
            <consortium name="Lawrence Berkeley National Laboratory"/>
            <person name="Harder C.B."/>
            <person name="Miyauchi S."/>
            <person name="Viragh M."/>
            <person name="Kuo A."/>
            <person name="Thoen E."/>
            <person name="Andreopoulos B."/>
            <person name="Lu D."/>
            <person name="Skrede I."/>
            <person name="Drula E."/>
            <person name="Henrissat B."/>
            <person name="Morin E."/>
            <person name="Kohler A."/>
            <person name="Barry K."/>
            <person name="LaButti K."/>
            <person name="Morin E."/>
            <person name="Salamov A."/>
            <person name="Lipzen A."/>
            <person name="Mereny Z."/>
            <person name="Hegedus B."/>
            <person name="Baldrian P."/>
            <person name="Stursova M."/>
            <person name="Weitz H."/>
            <person name="Taylor A."/>
            <person name="Grigoriev I.V."/>
            <person name="Nagy L.G."/>
            <person name="Martin F."/>
            <person name="Kauserud H."/>
        </authorList>
    </citation>
    <scope>NUCLEOTIDE SEQUENCE</scope>
    <source>
        <strain evidence="3">9144</strain>
    </source>
</reference>
<comment type="caution">
    <text evidence="3">The sequence shown here is derived from an EMBL/GenBank/DDBJ whole genome shotgun (WGS) entry which is preliminary data.</text>
</comment>
<feature type="domain" description="Oxidoreductase-like" evidence="2">
    <location>
        <begin position="93"/>
        <end position="136"/>
    </location>
</feature>
<dbReference type="AlphaFoldDB" id="A0AAD6YFP0"/>
<feature type="compositionally biased region" description="Low complexity" evidence="1">
    <location>
        <begin position="165"/>
        <end position="175"/>
    </location>
</feature>
<keyword evidence="4" id="KW-1185">Reference proteome</keyword>
<dbReference type="Proteomes" id="UP001219525">
    <property type="component" value="Unassembled WGS sequence"/>
</dbReference>
<proteinExistence type="predicted"/>
<protein>
    <recommendedName>
        <fullName evidence="2">Oxidoreductase-like domain-containing protein</fullName>
    </recommendedName>
</protein>
<organism evidence="3 4">
    <name type="scientific">Mycena pura</name>
    <dbReference type="NCBI Taxonomy" id="153505"/>
    <lineage>
        <taxon>Eukaryota</taxon>
        <taxon>Fungi</taxon>
        <taxon>Dikarya</taxon>
        <taxon>Basidiomycota</taxon>
        <taxon>Agaricomycotina</taxon>
        <taxon>Agaricomycetes</taxon>
        <taxon>Agaricomycetidae</taxon>
        <taxon>Agaricales</taxon>
        <taxon>Marasmiineae</taxon>
        <taxon>Mycenaceae</taxon>
        <taxon>Mycena</taxon>
    </lineage>
</organism>
<dbReference type="Pfam" id="PF09791">
    <property type="entry name" value="Oxidored-like"/>
    <property type="match status" value="1"/>
</dbReference>
<accession>A0AAD6YFP0</accession>
<dbReference type="InterPro" id="IPR019180">
    <property type="entry name" value="Oxidoreductase-like_N"/>
</dbReference>
<sequence>MLQAGSLRSSFASVFRLYSTATAAADDGAVAVVRLKKPNRGGQNLSLRFRGLEQSLRGKAYLQRDIVARESERSVAAAAAAAAPTVADTSVYFRGFEIPQRPRPPAADECCMSGCAVCVYDLYEESRAAYRASIAALRSALASAGVPRAEWPPGALEAEPGGTGESADGASASAARSAFEALERALAEKRARARAAAAP</sequence>
<dbReference type="EMBL" id="JARJCW010000019">
    <property type="protein sequence ID" value="KAJ7214467.1"/>
    <property type="molecule type" value="Genomic_DNA"/>
</dbReference>
<evidence type="ECO:0000256" key="1">
    <source>
        <dbReference type="SAM" id="MobiDB-lite"/>
    </source>
</evidence>
<gene>
    <name evidence="3" type="ORF">GGX14DRAFT_610941</name>
</gene>
<evidence type="ECO:0000313" key="3">
    <source>
        <dbReference type="EMBL" id="KAJ7214467.1"/>
    </source>
</evidence>
<evidence type="ECO:0000259" key="2">
    <source>
        <dbReference type="Pfam" id="PF09791"/>
    </source>
</evidence>
<name>A0AAD6YFP0_9AGAR</name>
<feature type="region of interest" description="Disordered" evidence="1">
    <location>
        <begin position="152"/>
        <end position="175"/>
    </location>
</feature>